<dbReference type="EMBL" id="NAJO01000027">
    <property type="protein sequence ID" value="OQO02638.1"/>
    <property type="molecule type" value="Genomic_DNA"/>
</dbReference>
<gene>
    <name evidence="4" type="ORF">B0A48_12166</name>
</gene>
<feature type="compositionally biased region" description="Polar residues" evidence="2">
    <location>
        <begin position="212"/>
        <end position="222"/>
    </location>
</feature>
<evidence type="ECO:0000256" key="2">
    <source>
        <dbReference type="SAM" id="MobiDB-lite"/>
    </source>
</evidence>
<feature type="coiled-coil region" evidence="1">
    <location>
        <begin position="97"/>
        <end position="131"/>
    </location>
</feature>
<accession>A0A1V8SUG1</accession>
<dbReference type="AlphaFoldDB" id="A0A1V8SUG1"/>
<keyword evidence="1" id="KW-0175">Coiled coil</keyword>
<protein>
    <recommendedName>
        <fullName evidence="3">DUF6697 domain-containing protein</fullName>
    </recommendedName>
</protein>
<sequence length="643" mass="69876">MSKIPREPNAMRIAPRFVQNINNYLAQDHAAASAAPRIVPAAPAAVEPFHAEPNNTALSRVVTHQASGDIDLARLEERSWQHTSEIDILHDMTANDLRTLQAEIVALRSSQRQLEERVDNNEQRVNTMANTSLTFAIIMEQQAALLRQTAEAALPGISSNAAFVERTKAIEAPPTMKAIKAAPVSAAEAPVWITSKMPEPTVDTTPGCHGTESPSPEVTVSQPAAGETATPTTKPLPPHLRAGKKAASPPVTVAAPAAPRRSHAIEIKKPETQEVVVSPAKLETSTAATIAPVTTETVDTPTIEKPDQTATAAIVQSQAVVNMGAPHPVFEPAPETFTWEFLFKTIGGTQYSPGFNVVPAFSQSASLLGKGRTYWLLDAEYEPFAPTRAGEHGAKLTAFFNDDAVPGGGYLENATDYFNVPVFVATKGGEYTYMGNYSQTRYSDQLSHSETLRLPATVLEYWATQLSDPNRPAWVTEKLRLYFWPRPAYEGPLPPSDMDDNATLTSVAVQAKEQKVERALGDYMTELRSWDKDSRIKVSRLIRKETLMALWHNSDLDEEKGLRLWWEYLECVGDDEKFVKNLIAAKKSAGAVGESVRGRTMVEGRPIGGEAGAVNGKMEMAEAGKKVKQVLKSGGAGPHGSPW</sequence>
<evidence type="ECO:0000259" key="3">
    <source>
        <dbReference type="Pfam" id="PF20411"/>
    </source>
</evidence>
<evidence type="ECO:0000313" key="5">
    <source>
        <dbReference type="Proteomes" id="UP000192596"/>
    </source>
</evidence>
<feature type="domain" description="DUF6697" evidence="3">
    <location>
        <begin position="336"/>
        <end position="584"/>
    </location>
</feature>
<evidence type="ECO:0000313" key="4">
    <source>
        <dbReference type="EMBL" id="OQO02638.1"/>
    </source>
</evidence>
<dbReference type="Proteomes" id="UP000192596">
    <property type="component" value="Unassembled WGS sequence"/>
</dbReference>
<evidence type="ECO:0000256" key="1">
    <source>
        <dbReference type="SAM" id="Coils"/>
    </source>
</evidence>
<comment type="caution">
    <text evidence="4">The sequence shown here is derived from an EMBL/GenBank/DDBJ whole genome shotgun (WGS) entry which is preliminary data.</text>
</comment>
<dbReference type="OrthoDB" id="5427977at2759"/>
<reference evidence="5" key="1">
    <citation type="submission" date="2017-03" db="EMBL/GenBank/DDBJ databases">
        <title>Genomes of endolithic fungi from Antarctica.</title>
        <authorList>
            <person name="Coleine C."/>
            <person name="Masonjones S."/>
            <person name="Stajich J.E."/>
        </authorList>
    </citation>
    <scope>NUCLEOTIDE SEQUENCE [LARGE SCALE GENOMIC DNA]</scope>
    <source>
        <strain evidence="5">CCFEE 5527</strain>
    </source>
</reference>
<dbReference type="InterPro" id="IPR046520">
    <property type="entry name" value="DUF6697"/>
</dbReference>
<organism evidence="4 5">
    <name type="scientific">Cryoendolithus antarcticus</name>
    <dbReference type="NCBI Taxonomy" id="1507870"/>
    <lineage>
        <taxon>Eukaryota</taxon>
        <taxon>Fungi</taxon>
        <taxon>Dikarya</taxon>
        <taxon>Ascomycota</taxon>
        <taxon>Pezizomycotina</taxon>
        <taxon>Dothideomycetes</taxon>
        <taxon>Dothideomycetidae</taxon>
        <taxon>Cladosporiales</taxon>
        <taxon>Cladosporiaceae</taxon>
        <taxon>Cryoendolithus</taxon>
    </lineage>
</organism>
<keyword evidence="5" id="KW-1185">Reference proteome</keyword>
<dbReference type="InParanoid" id="A0A1V8SUG1"/>
<name>A0A1V8SUG1_9PEZI</name>
<dbReference type="Pfam" id="PF20411">
    <property type="entry name" value="DUF6697"/>
    <property type="match status" value="1"/>
</dbReference>
<proteinExistence type="predicted"/>
<feature type="region of interest" description="Disordered" evidence="2">
    <location>
        <begin position="198"/>
        <end position="251"/>
    </location>
</feature>